<name>A0A165H122_EXIGL</name>
<organism evidence="1 2">
    <name type="scientific">Exidia glandulosa HHB12029</name>
    <dbReference type="NCBI Taxonomy" id="1314781"/>
    <lineage>
        <taxon>Eukaryota</taxon>
        <taxon>Fungi</taxon>
        <taxon>Dikarya</taxon>
        <taxon>Basidiomycota</taxon>
        <taxon>Agaricomycotina</taxon>
        <taxon>Agaricomycetes</taxon>
        <taxon>Auriculariales</taxon>
        <taxon>Exidiaceae</taxon>
        <taxon>Exidia</taxon>
    </lineage>
</organism>
<sequence length="158" mass="17421">MDTGYGILCPGNAGARLVRLATLTSRRVACPCVSSLLLNDSDCGVLSDLRAFLDGPVRVSDSSRSAYIVRPACEDAFVADDEGDYLPRALLRSRYTCRRPYTSYSDLFSFKPNLSTSSLYFFSCPVDQHAPSHSPSLCYMDVSQTTNRSQRHDVGFLV</sequence>
<dbReference type="InParanoid" id="A0A165H122"/>
<keyword evidence="2" id="KW-1185">Reference proteome</keyword>
<evidence type="ECO:0000313" key="1">
    <source>
        <dbReference type="EMBL" id="KZV91296.1"/>
    </source>
</evidence>
<accession>A0A165H122</accession>
<protein>
    <submittedName>
        <fullName evidence="1">Uncharacterized protein</fullName>
    </submittedName>
</protein>
<dbReference type="EMBL" id="KV426030">
    <property type="protein sequence ID" value="KZV91296.1"/>
    <property type="molecule type" value="Genomic_DNA"/>
</dbReference>
<gene>
    <name evidence="1" type="ORF">EXIGLDRAFT_98701</name>
</gene>
<reference evidence="1 2" key="1">
    <citation type="journal article" date="2016" name="Mol. Biol. Evol.">
        <title>Comparative Genomics of Early-Diverging Mushroom-Forming Fungi Provides Insights into the Origins of Lignocellulose Decay Capabilities.</title>
        <authorList>
            <person name="Nagy L.G."/>
            <person name="Riley R."/>
            <person name="Tritt A."/>
            <person name="Adam C."/>
            <person name="Daum C."/>
            <person name="Floudas D."/>
            <person name="Sun H."/>
            <person name="Yadav J.S."/>
            <person name="Pangilinan J."/>
            <person name="Larsson K.H."/>
            <person name="Matsuura K."/>
            <person name="Barry K."/>
            <person name="Labutti K."/>
            <person name="Kuo R."/>
            <person name="Ohm R.A."/>
            <person name="Bhattacharya S.S."/>
            <person name="Shirouzu T."/>
            <person name="Yoshinaga Y."/>
            <person name="Martin F.M."/>
            <person name="Grigoriev I.V."/>
            <person name="Hibbett D.S."/>
        </authorList>
    </citation>
    <scope>NUCLEOTIDE SEQUENCE [LARGE SCALE GENOMIC DNA]</scope>
    <source>
        <strain evidence="1 2">HHB12029</strain>
    </source>
</reference>
<dbReference type="AlphaFoldDB" id="A0A165H122"/>
<proteinExistence type="predicted"/>
<dbReference type="Proteomes" id="UP000077266">
    <property type="component" value="Unassembled WGS sequence"/>
</dbReference>
<evidence type="ECO:0000313" key="2">
    <source>
        <dbReference type="Proteomes" id="UP000077266"/>
    </source>
</evidence>